<keyword evidence="7" id="KW-0479">Metal-binding</keyword>
<keyword evidence="6 16" id="KW-0540">Nuclease</keyword>
<comment type="cofactor">
    <cofactor evidence="1">
        <name>Mn(2+)</name>
        <dbReference type="ChEBI" id="CHEBI:29035"/>
    </cofactor>
</comment>
<keyword evidence="11 16" id="KW-0269">Exonuclease</keyword>
<evidence type="ECO:0000256" key="11">
    <source>
        <dbReference type="ARBA" id="ARBA00022839"/>
    </source>
</evidence>
<dbReference type="Pfam" id="PF00149">
    <property type="entry name" value="Metallophos"/>
    <property type="match status" value="1"/>
</dbReference>
<accession>A0A1Y2CA11</accession>
<dbReference type="InterPro" id="IPR004843">
    <property type="entry name" value="Calcineurin-like_PHP"/>
</dbReference>
<evidence type="ECO:0000256" key="13">
    <source>
        <dbReference type="ARBA" id="ARBA00023211"/>
    </source>
</evidence>
<dbReference type="OrthoDB" id="30417at2759"/>
<evidence type="ECO:0000256" key="6">
    <source>
        <dbReference type="ARBA" id="ARBA00022722"/>
    </source>
</evidence>
<dbReference type="InterPro" id="IPR007281">
    <property type="entry name" value="Mre11_DNA-bd"/>
</dbReference>
<dbReference type="GO" id="GO:0062176">
    <property type="term" value="P:R-loop processing"/>
    <property type="evidence" value="ECO:0007669"/>
    <property type="project" value="EnsemblFungi"/>
</dbReference>
<proteinExistence type="inferred from homology"/>
<evidence type="ECO:0000313" key="19">
    <source>
        <dbReference type="Proteomes" id="UP000193642"/>
    </source>
</evidence>
<dbReference type="GO" id="GO:0004017">
    <property type="term" value="F:AMP kinase activity"/>
    <property type="evidence" value="ECO:0007669"/>
    <property type="project" value="EnsemblFungi"/>
</dbReference>
<dbReference type="GO" id="GO:0006284">
    <property type="term" value="P:base-excision repair"/>
    <property type="evidence" value="ECO:0007669"/>
    <property type="project" value="EnsemblFungi"/>
</dbReference>
<keyword evidence="10 16" id="KW-0378">Hydrolase</keyword>
<dbReference type="GO" id="GO:0006357">
    <property type="term" value="P:regulation of transcription by RNA polymerase II"/>
    <property type="evidence" value="ECO:0007669"/>
    <property type="project" value="EnsemblFungi"/>
</dbReference>
<dbReference type="PANTHER" id="PTHR10139">
    <property type="entry name" value="DOUBLE-STRAND BREAK REPAIR PROTEIN MRE11"/>
    <property type="match status" value="1"/>
</dbReference>
<keyword evidence="9 16" id="KW-0227">DNA damage</keyword>
<comment type="similarity">
    <text evidence="4 16">Belongs to the MRE11/RAD32 family.</text>
</comment>
<dbReference type="GO" id="GO:0060090">
    <property type="term" value="F:molecular adaptor activity"/>
    <property type="evidence" value="ECO:0007669"/>
    <property type="project" value="EnsemblFungi"/>
</dbReference>
<dbReference type="InterPro" id="IPR041796">
    <property type="entry name" value="Mre11_N"/>
</dbReference>
<comment type="caution">
    <text evidence="18">The sequence shown here is derived from an EMBL/GenBank/DDBJ whole genome shotgun (WGS) entry which is preliminary data.</text>
</comment>
<sequence>MSVEEETEPPAPNCFRILIATDNHLGYLEKDPIRGNDSFQAFAEILTLARDRKVDFVLLGGDLFHDNKPSRKTLHKTMTLLRQFCMGSNPVAFSFVSAQDETFKTAFATVNYMDPNYNVSIPIFSIHGNHDDPSGDGDLCALDLLSAAGLVNYFGRAEKVDDVQIRPMLLKKDGGVKVAVYGMGNIRDERLYRTFVGKKVRMFRPKEDTDEWFNIFVIHQNRVKRGPTNYIPETFLPDFLHLVLWGHEHDCHIDLEQNDEKGFYITQPGSSVATSLSEGETIAKHVGILEIFPDKEFKLDKVALKTVRPFVMGDIVLADIKLKARQKMDEKRISDVLCDKVDEMIEEAKQQWLAADDEREEEDFPKPLIRLRVDYSNFTTLNPQRFGQRFVDKVANVKDILHFHRKRQVNTDKKSKDVGFDVPITLPDKLDKFQVQDLVQEFLKAQNLEILPENGIGEAVRLFVEKEDKEAISE</sequence>
<evidence type="ECO:0000313" key="18">
    <source>
        <dbReference type="EMBL" id="ORY43869.1"/>
    </source>
</evidence>
<dbReference type="Pfam" id="PF04152">
    <property type="entry name" value="Mre11_DNA_bind"/>
    <property type="match status" value="1"/>
</dbReference>
<dbReference type="SMART" id="SM01347">
    <property type="entry name" value="Mre11_DNA_bind"/>
    <property type="match status" value="1"/>
</dbReference>
<dbReference type="GO" id="GO:0035861">
    <property type="term" value="C:site of double-strand break"/>
    <property type="evidence" value="ECO:0007669"/>
    <property type="project" value="EnsemblFungi"/>
</dbReference>
<gene>
    <name evidence="18" type="ORF">BCR33DRAFT_251681</name>
</gene>
<evidence type="ECO:0000256" key="3">
    <source>
        <dbReference type="ARBA" id="ARBA00004286"/>
    </source>
</evidence>
<dbReference type="GO" id="GO:0140445">
    <property type="term" value="C:chromosome, telomeric repeat region"/>
    <property type="evidence" value="ECO:0007669"/>
    <property type="project" value="EnsemblFungi"/>
</dbReference>
<dbReference type="GO" id="GO:0035753">
    <property type="term" value="P:maintenance of DNA trinucleotide repeats"/>
    <property type="evidence" value="ECO:0007669"/>
    <property type="project" value="EnsemblFungi"/>
</dbReference>
<evidence type="ECO:0000256" key="4">
    <source>
        <dbReference type="ARBA" id="ARBA00009028"/>
    </source>
</evidence>
<dbReference type="Gene3D" id="3.60.21.10">
    <property type="match status" value="1"/>
</dbReference>
<dbReference type="GO" id="GO:0000723">
    <property type="term" value="P:telomere maintenance"/>
    <property type="evidence" value="ECO:0007669"/>
    <property type="project" value="EnsemblFungi"/>
</dbReference>
<keyword evidence="19" id="KW-1185">Reference proteome</keyword>
<evidence type="ECO:0000256" key="8">
    <source>
        <dbReference type="ARBA" id="ARBA00022759"/>
    </source>
</evidence>
<dbReference type="PANTHER" id="PTHR10139:SF1">
    <property type="entry name" value="DOUBLE-STRAND BREAK REPAIR PROTEIN MRE11"/>
    <property type="match status" value="1"/>
</dbReference>
<evidence type="ECO:0000256" key="1">
    <source>
        <dbReference type="ARBA" id="ARBA00001936"/>
    </source>
</evidence>
<evidence type="ECO:0000259" key="17">
    <source>
        <dbReference type="SMART" id="SM01347"/>
    </source>
</evidence>
<dbReference type="Gene3D" id="3.30.110.110">
    <property type="entry name" value="Mre11, capping domain"/>
    <property type="match status" value="1"/>
</dbReference>
<keyword evidence="5" id="KW-0158">Chromosome</keyword>
<dbReference type="GO" id="GO:0010780">
    <property type="term" value="P:meiotic DNA double-strand break formation involved in reciprocal meiotic recombination"/>
    <property type="evidence" value="ECO:0007669"/>
    <property type="project" value="EnsemblFungi"/>
</dbReference>
<dbReference type="GO" id="GO:0003691">
    <property type="term" value="F:double-stranded telomeric DNA binding"/>
    <property type="evidence" value="ECO:0007669"/>
    <property type="project" value="EnsemblFungi"/>
</dbReference>
<evidence type="ECO:0000256" key="9">
    <source>
        <dbReference type="ARBA" id="ARBA00022763"/>
    </source>
</evidence>
<keyword evidence="13 16" id="KW-0464">Manganese</keyword>
<dbReference type="GO" id="GO:0007095">
    <property type="term" value="P:mitotic G2 DNA damage checkpoint signaling"/>
    <property type="evidence" value="ECO:0007669"/>
    <property type="project" value="TreeGrafter"/>
</dbReference>
<organism evidence="18 19">
    <name type="scientific">Rhizoclosmatium globosum</name>
    <dbReference type="NCBI Taxonomy" id="329046"/>
    <lineage>
        <taxon>Eukaryota</taxon>
        <taxon>Fungi</taxon>
        <taxon>Fungi incertae sedis</taxon>
        <taxon>Chytridiomycota</taxon>
        <taxon>Chytridiomycota incertae sedis</taxon>
        <taxon>Chytridiomycetes</taxon>
        <taxon>Chytridiales</taxon>
        <taxon>Chytriomycetaceae</taxon>
        <taxon>Rhizoclosmatium</taxon>
    </lineage>
</organism>
<dbReference type="EMBL" id="MCGO01000024">
    <property type="protein sequence ID" value="ORY43869.1"/>
    <property type="molecule type" value="Genomic_DNA"/>
</dbReference>
<reference evidence="18 19" key="1">
    <citation type="submission" date="2016-07" db="EMBL/GenBank/DDBJ databases">
        <title>Pervasive Adenine N6-methylation of Active Genes in Fungi.</title>
        <authorList>
            <consortium name="DOE Joint Genome Institute"/>
            <person name="Mondo S.J."/>
            <person name="Dannebaum R.O."/>
            <person name="Kuo R.C."/>
            <person name="Labutti K."/>
            <person name="Haridas S."/>
            <person name="Kuo A."/>
            <person name="Salamov A."/>
            <person name="Ahrendt S.R."/>
            <person name="Lipzen A."/>
            <person name="Sullivan W."/>
            <person name="Andreopoulos W.B."/>
            <person name="Clum A."/>
            <person name="Lindquist E."/>
            <person name="Daum C."/>
            <person name="Ramamoorthy G.K."/>
            <person name="Gryganskyi A."/>
            <person name="Culley D."/>
            <person name="Magnuson J.K."/>
            <person name="James T.Y."/>
            <person name="O'Malley M.A."/>
            <person name="Stajich J.E."/>
            <person name="Spatafora J.W."/>
            <person name="Visel A."/>
            <person name="Grigoriev I.V."/>
        </authorList>
    </citation>
    <scope>NUCLEOTIDE SEQUENCE [LARGE SCALE GENOMIC DNA]</scope>
    <source>
        <strain evidence="18 19">JEL800</strain>
    </source>
</reference>
<dbReference type="GO" id="GO:0006303">
    <property type="term" value="P:double-strand break repair via nonhomologous end joining"/>
    <property type="evidence" value="ECO:0007669"/>
    <property type="project" value="EnsemblFungi"/>
</dbReference>
<feature type="domain" description="Mre11 DNA-binding" evidence="17">
    <location>
        <begin position="297"/>
        <end position="463"/>
    </location>
</feature>
<evidence type="ECO:0000256" key="12">
    <source>
        <dbReference type="ARBA" id="ARBA00023204"/>
    </source>
</evidence>
<dbReference type="GO" id="GO:0030145">
    <property type="term" value="F:manganese ion binding"/>
    <property type="evidence" value="ECO:0007669"/>
    <property type="project" value="EnsemblFungi"/>
</dbReference>
<protein>
    <submittedName>
        <fullName evidence="18">DNA repair exonuclease</fullName>
    </submittedName>
</protein>
<dbReference type="GO" id="GO:0097552">
    <property type="term" value="P:mitochondrial double-strand break repair via homologous recombination"/>
    <property type="evidence" value="ECO:0007669"/>
    <property type="project" value="EnsemblFungi"/>
</dbReference>
<evidence type="ECO:0000256" key="16">
    <source>
        <dbReference type="RuleBase" id="RU003447"/>
    </source>
</evidence>
<evidence type="ECO:0000256" key="10">
    <source>
        <dbReference type="ARBA" id="ARBA00022801"/>
    </source>
</evidence>
<keyword evidence="14 16" id="KW-0539">Nucleus</keyword>
<keyword evidence="12 16" id="KW-0234">DNA repair</keyword>
<evidence type="ECO:0000256" key="7">
    <source>
        <dbReference type="ARBA" id="ARBA00022723"/>
    </source>
</evidence>
<keyword evidence="8 16" id="KW-0255">Endonuclease</keyword>
<dbReference type="GO" id="GO:0000727">
    <property type="term" value="P:double-strand break repair via break-induced replication"/>
    <property type="evidence" value="ECO:0007669"/>
    <property type="project" value="EnsemblFungi"/>
</dbReference>
<dbReference type="NCBIfam" id="TIGR00583">
    <property type="entry name" value="mre11"/>
    <property type="match status" value="1"/>
</dbReference>
<evidence type="ECO:0000256" key="15">
    <source>
        <dbReference type="ARBA" id="ARBA00023254"/>
    </source>
</evidence>
<dbReference type="GO" id="GO:1990918">
    <property type="term" value="P:double-strand break repair involved in meiotic recombination"/>
    <property type="evidence" value="ECO:0007669"/>
    <property type="project" value="EnsemblFungi"/>
</dbReference>
<evidence type="ECO:0000256" key="5">
    <source>
        <dbReference type="ARBA" id="ARBA00022454"/>
    </source>
</evidence>
<evidence type="ECO:0000256" key="2">
    <source>
        <dbReference type="ARBA" id="ARBA00004123"/>
    </source>
</evidence>
<evidence type="ECO:0000256" key="14">
    <source>
        <dbReference type="ARBA" id="ARBA00023242"/>
    </source>
</evidence>
<comment type="subcellular location">
    <subcellularLocation>
        <location evidence="3">Chromosome</location>
    </subcellularLocation>
    <subcellularLocation>
        <location evidence="2">Nucleus</location>
    </subcellularLocation>
</comment>
<dbReference type="InterPro" id="IPR029052">
    <property type="entry name" value="Metallo-depent_PP-like"/>
</dbReference>
<dbReference type="CDD" id="cd00840">
    <property type="entry name" value="MPP_Mre11_N"/>
    <property type="match status" value="1"/>
</dbReference>
<dbReference type="GO" id="GO:0030870">
    <property type="term" value="C:Mre11 complex"/>
    <property type="evidence" value="ECO:0007669"/>
    <property type="project" value="EnsemblFungi"/>
</dbReference>
<keyword evidence="15 16" id="KW-0469">Meiosis</keyword>
<dbReference type="GO" id="GO:0051880">
    <property type="term" value="F:G-quadruplex DNA binding"/>
    <property type="evidence" value="ECO:0007669"/>
    <property type="project" value="EnsemblFungi"/>
</dbReference>
<dbReference type="GO" id="GO:0031573">
    <property type="term" value="P:mitotic intra-S DNA damage checkpoint signaling"/>
    <property type="evidence" value="ECO:0007669"/>
    <property type="project" value="EnsemblFungi"/>
</dbReference>
<dbReference type="Proteomes" id="UP000193642">
    <property type="component" value="Unassembled WGS sequence"/>
</dbReference>
<dbReference type="GO" id="GO:0000014">
    <property type="term" value="F:single-stranded DNA endodeoxyribonuclease activity"/>
    <property type="evidence" value="ECO:0007669"/>
    <property type="project" value="TreeGrafter"/>
</dbReference>
<dbReference type="STRING" id="329046.A0A1Y2CA11"/>
<dbReference type="InterPro" id="IPR038487">
    <property type="entry name" value="Mre11_capping_dom"/>
</dbReference>
<dbReference type="AlphaFoldDB" id="A0A1Y2CA11"/>
<dbReference type="FunFam" id="3.60.21.10:FF:000011">
    <property type="entry name" value="Double-strand break repair protein"/>
    <property type="match status" value="1"/>
</dbReference>
<dbReference type="GO" id="GO:0008296">
    <property type="term" value="F:3'-5'-DNA exonuclease activity"/>
    <property type="evidence" value="ECO:0007669"/>
    <property type="project" value="EnsemblFungi"/>
</dbReference>
<name>A0A1Y2CA11_9FUNG</name>
<dbReference type="GO" id="GO:0043047">
    <property type="term" value="F:single-stranded telomeric DNA binding"/>
    <property type="evidence" value="ECO:0007669"/>
    <property type="project" value="EnsemblFungi"/>
</dbReference>
<dbReference type="SUPFAM" id="SSF56300">
    <property type="entry name" value="Metallo-dependent phosphatases"/>
    <property type="match status" value="1"/>
</dbReference>
<dbReference type="InterPro" id="IPR003701">
    <property type="entry name" value="Mre11"/>
</dbReference>
<dbReference type="GO" id="GO:0010791">
    <property type="term" value="P:DNA double-strand break processing involved in repair via synthesis-dependent strand annealing"/>
    <property type="evidence" value="ECO:0007669"/>
    <property type="project" value="EnsemblFungi"/>
</dbReference>